<evidence type="ECO:0000313" key="2">
    <source>
        <dbReference type="EMBL" id="KRQ12718.1"/>
    </source>
</evidence>
<protein>
    <recommendedName>
        <fullName evidence="1">DUF4387 domain-containing protein</fullName>
    </recommendedName>
</protein>
<dbReference type="OrthoDB" id="9796125at2"/>
<gene>
    <name evidence="2" type="ORF">AOQ71_16430</name>
</gene>
<dbReference type="EMBL" id="LJYG01000062">
    <property type="protein sequence ID" value="KRQ12718.1"/>
    <property type="molecule type" value="Genomic_DNA"/>
</dbReference>
<dbReference type="InterPro" id="IPR025496">
    <property type="entry name" value="DUF4387"/>
</dbReference>
<evidence type="ECO:0000313" key="3">
    <source>
        <dbReference type="Proteomes" id="UP000051936"/>
    </source>
</evidence>
<feature type="domain" description="DUF4387" evidence="1">
    <location>
        <begin position="4"/>
        <end position="100"/>
    </location>
</feature>
<organism evidence="2 3">
    <name type="scientific">Bradyrhizobium manausense</name>
    <dbReference type="NCBI Taxonomy" id="989370"/>
    <lineage>
        <taxon>Bacteria</taxon>
        <taxon>Pseudomonadati</taxon>
        <taxon>Pseudomonadota</taxon>
        <taxon>Alphaproteobacteria</taxon>
        <taxon>Hyphomicrobiales</taxon>
        <taxon>Nitrobacteraceae</taxon>
        <taxon>Bradyrhizobium</taxon>
    </lineage>
</organism>
<comment type="caution">
    <text evidence="2">The sequence shown here is derived from an EMBL/GenBank/DDBJ whole genome shotgun (WGS) entry which is preliminary data.</text>
</comment>
<dbReference type="RefSeq" id="WP_057747838.1">
    <property type="nucleotide sequence ID" value="NZ_LJYG01000062.1"/>
</dbReference>
<dbReference type="Proteomes" id="UP000051936">
    <property type="component" value="Unassembled WGS sequence"/>
</dbReference>
<dbReference type="AlphaFoldDB" id="A0A0R3DX70"/>
<evidence type="ECO:0000259" key="1">
    <source>
        <dbReference type="Pfam" id="PF14330"/>
    </source>
</evidence>
<dbReference type="Pfam" id="PF14330">
    <property type="entry name" value="DUF4387"/>
    <property type="match status" value="1"/>
</dbReference>
<keyword evidence="3" id="KW-1185">Reference proteome</keyword>
<reference evidence="2 3" key="1">
    <citation type="submission" date="2015-09" db="EMBL/GenBank/DDBJ databases">
        <title>Draft Genome Sequence of Bradyrhizobium manausense Strain BR 3351T, a Novel Symbiotic Nitrogen-Fixing Alphaproteobacterium Isolated from Brazilian Amazon Rain Forest.</title>
        <authorList>
            <person name="De Araujo J.L."/>
            <person name="Zilli J.E."/>
        </authorList>
    </citation>
    <scope>NUCLEOTIDE SEQUENCE [LARGE SCALE GENOMIC DNA]</scope>
    <source>
        <strain evidence="2 3">BR3351</strain>
    </source>
</reference>
<accession>A0A0R3DX70</accession>
<dbReference type="STRING" id="989370.AOQ71_16430"/>
<proteinExistence type="predicted"/>
<sequence>MPKLSDICRHVRSKNAGPFWVTVDLFFDGEENFRRYRDTPALSPQTFARLFGTNPDLVKRIPVDNLHVIKISYPRPHPQGWMQERDMHAGQQFARLLDLEID</sequence>
<name>A0A0R3DX70_9BRAD</name>